<accession>A0A2N7S3N6</accession>
<dbReference type="PROSITE" id="PS50172">
    <property type="entry name" value="BRCT"/>
    <property type="match status" value="1"/>
</dbReference>
<reference evidence="3 4" key="1">
    <citation type="journal article" date="2017" name="Elife">
        <title>Extensive horizontal gene transfer in cheese-associated bacteria.</title>
        <authorList>
            <person name="Bonham K.S."/>
            <person name="Wolfe B.E."/>
            <person name="Dutton R.J."/>
        </authorList>
    </citation>
    <scope>NUCLEOTIDE SEQUENCE [LARGE SCALE GENOMIC DNA]</scope>
    <source>
        <strain evidence="3 4">JB182</strain>
    </source>
</reference>
<dbReference type="SMART" id="SM00479">
    <property type="entry name" value="EXOIII"/>
    <property type="match status" value="1"/>
</dbReference>
<keyword evidence="1" id="KW-0540">Nuclease</keyword>
<dbReference type="EMBL" id="PNQX01000001">
    <property type="protein sequence ID" value="PMQ20772.1"/>
    <property type="molecule type" value="Genomic_DNA"/>
</dbReference>
<dbReference type="RefSeq" id="WP_102597547.1">
    <property type="nucleotide sequence ID" value="NZ_JBQDNZ010000006.1"/>
</dbReference>
<dbReference type="GO" id="GO:0008408">
    <property type="term" value="F:3'-5' exonuclease activity"/>
    <property type="evidence" value="ECO:0007669"/>
    <property type="project" value="TreeGrafter"/>
</dbReference>
<dbReference type="PANTHER" id="PTHR30231">
    <property type="entry name" value="DNA POLYMERASE III SUBUNIT EPSILON"/>
    <property type="match status" value="1"/>
</dbReference>
<name>A0A2N7S3N6_9MICC</name>
<proteinExistence type="predicted"/>
<dbReference type="Proteomes" id="UP000235739">
    <property type="component" value="Unassembled WGS sequence"/>
</dbReference>
<dbReference type="InterPro" id="IPR029024">
    <property type="entry name" value="TerB-like"/>
</dbReference>
<dbReference type="FunFam" id="3.30.420.10:FF:000045">
    <property type="entry name" value="3'-5' exonuclease DinG"/>
    <property type="match status" value="1"/>
</dbReference>
<dbReference type="Pfam" id="PF00929">
    <property type="entry name" value="RNase_T"/>
    <property type="match status" value="1"/>
</dbReference>
<dbReference type="AlphaFoldDB" id="A0A2N7S3N6"/>
<dbReference type="InterPro" id="IPR036397">
    <property type="entry name" value="RNaseH_sf"/>
</dbReference>
<dbReference type="Gene3D" id="3.40.50.10190">
    <property type="entry name" value="BRCT domain"/>
    <property type="match status" value="1"/>
</dbReference>
<keyword evidence="1" id="KW-0378">Hydrolase</keyword>
<evidence type="ECO:0000313" key="4">
    <source>
        <dbReference type="Proteomes" id="UP000235739"/>
    </source>
</evidence>
<dbReference type="CDD" id="cd06127">
    <property type="entry name" value="DEDDh"/>
    <property type="match status" value="1"/>
</dbReference>
<dbReference type="InterPro" id="IPR036420">
    <property type="entry name" value="BRCT_dom_sf"/>
</dbReference>
<dbReference type="Pfam" id="PF00533">
    <property type="entry name" value="BRCT"/>
    <property type="match status" value="1"/>
</dbReference>
<evidence type="ECO:0000313" key="3">
    <source>
        <dbReference type="EMBL" id="PMQ20772.1"/>
    </source>
</evidence>
<dbReference type="Gene3D" id="3.30.420.10">
    <property type="entry name" value="Ribonuclease H-like superfamily/Ribonuclease H"/>
    <property type="match status" value="1"/>
</dbReference>
<protein>
    <submittedName>
        <fullName evidence="3">DNA polymerase III subunit epsilon</fullName>
    </submittedName>
</protein>
<gene>
    <name evidence="3" type="ORF">CIK84_04065</name>
</gene>
<dbReference type="SUPFAM" id="SSF52113">
    <property type="entry name" value="BRCT domain"/>
    <property type="match status" value="1"/>
</dbReference>
<dbReference type="GO" id="GO:0045004">
    <property type="term" value="P:DNA replication proofreading"/>
    <property type="evidence" value="ECO:0007669"/>
    <property type="project" value="TreeGrafter"/>
</dbReference>
<organism evidence="3 4">
    <name type="scientific">Glutamicibacter arilaitensis</name>
    <dbReference type="NCBI Taxonomy" id="256701"/>
    <lineage>
        <taxon>Bacteria</taxon>
        <taxon>Bacillati</taxon>
        <taxon>Actinomycetota</taxon>
        <taxon>Actinomycetes</taxon>
        <taxon>Micrococcales</taxon>
        <taxon>Micrococcaceae</taxon>
        <taxon>Glutamicibacter</taxon>
    </lineage>
</organism>
<dbReference type="InterPro" id="IPR001357">
    <property type="entry name" value="BRCT_dom"/>
</dbReference>
<evidence type="ECO:0000256" key="1">
    <source>
        <dbReference type="ARBA" id="ARBA00022839"/>
    </source>
</evidence>
<dbReference type="SUPFAM" id="SSF158682">
    <property type="entry name" value="TerB-like"/>
    <property type="match status" value="1"/>
</dbReference>
<dbReference type="InterPro" id="IPR012337">
    <property type="entry name" value="RNaseH-like_sf"/>
</dbReference>
<comment type="caution">
    <text evidence="3">The sequence shown here is derived from an EMBL/GenBank/DDBJ whole genome shotgun (WGS) entry which is preliminary data.</text>
</comment>
<sequence>MSGEFFSIVDTETTGLFPGGNDRIAEIAIVTMNRQGTIVDSWETLINPQRDLGKQSIHRIQSRDVLDAPSFKDLAEELHWRLSGTVLVAHNLSFDSRFLEAEFRKCGLPVPETFLAQGMCTMRMSHRYFQGAGRSLQDCCDSFGIDLQQAHSAVGDATATATLLSRYMELDPDEPEWDGRLRLAAAGRWFDSMPRSRVAPVKRSQYRTESAGHFLEKLAARLPEFSGTATEENYFAVLDLALMDRYVSAHEEAQLLQTAADIGLDKHQALRLHELYFQQLVATAWSDGVLTEDEIADLVKVIGLLGLPSQLIEVAKVPPVASEDKEPIRKPQGNHQLDPGAMVVLTGDMTRPRSEIEAQLASAGFTPHRAITKKVALLVAADPDSLSGKAKKARDYGIPVVGEDYLWNTLLS</sequence>
<dbReference type="GO" id="GO:0003676">
    <property type="term" value="F:nucleic acid binding"/>
    <property type="evidence" value="ECO:0007669"/>
    <property type="project" value="InterPro"/>
</dbReference>
<keyword evidence="1" id="KW-0269">Exonuclease</keyword>
<dbReference type="PANTHER" id="PTHR30231:SF41">
    <property type="entry name" value="DNA POLYMERASE III SUBUNIT EPSILON"/>
    <property type="match status" value="1"/>
</dbReference>
<dbReference type="GO" id="GO:0005829">
    <property type="term" value="C:cytosol"/>
    <property type="evidence" value="ECO:0007669"/>
    <property type="project" value="TreeGrafter"/>
</dbReference>
<evidence type="ECO:0000259" key="2">
    <source>
        <dbReference type="PROSITE" id="PS50172"/>
    </source>
</evidence>
<dbReference type="InterPro" id="IPR013520">
    <property type="entry name" value="Ribonucl_H"/>
</dbReference>
<dbReference type="SUPFAM" id="SSF53098">
    <property type="entry name" value="Ribonuclease H-like"/>
    <property type="match status" value="1"/>
</dbReference>
<feature type="domain" description="BRCT" evidence="2">
    <location>
        <begin position="340"/>
        <end position="412"/>
    </location>
</feature>